<reference evidence="1" key="1">
    <citation type="journal article" date="2021" name="Proc. Natl. Acad. Sci. U.S.A.">
        <title>A Catalog of Tens of Thousands of Viruses from Human Metagenomes Reveals Hidden Associations with Chronic Diseases.</title>
        <authorList>
            <person name="Tisza M.J."/>
            <person name="Buck C.B."/>
        </authorList>
    </citation>
    <scope>NUCLEOTIDE SEQUENCE</scope>
    <source>
        <strain evidence="1">Ctcc24</strain>
    </source>
</reference>
<sequence>MDTKVLNEGLSLIKKIDGLRALRNSFSLGLINVPNGDTYIPLRVCLEKYMDREEAAELQDTMGELLDEKISEFVDQFEEL</sequence>
<name>A0A8S5Q2W2_9CAUD</name>
<protein>
    <submittedName>
        <fullName evidence="1">Uncharacterized protein</fullName>
    </submittedName>
</protein>
<accession>A0A8S5Q2W2</accession>
<evidence type="ECO:0000313" key="1">
    <source>
        <dbReference type="EMBL" id="DAE12876.1"/>
    </source>
</evidence>
<proteinExistence type="predicted"/>
<dbReference type="EMBL" id="BK015559">
    <property type="protein sequence ID" value="DAE12876.1"/>
    <property type="molecule type" value="Genomic_DNA"/>
</dbReference>
<organism evidence="1">
    <name type="scientific">Siphoviridae sp. ctcC24</name>
    <dbReference type="NCBI Taxonomy" id="2825570"/>
    <lineage>
        <taxon>Viruses</taxon>
        <taxon>Duplodnaviria</taxon>
        <taxon>Heunggongvirae</taxon>
        <taxon>Uroviricota</taxon>
        <taxon>Caudoviricetes</taxon>
    </lineage>
</organism>